<comment type="caution">
    <text evidence="1">The sequence shown here is derived from an EMBL/GenBank/DDBJ whole genome shotgun (WGS) entry which is preliminary data.</text>
</comment>
<sequence>MASPQKTSGPFQSSITKGAIYGVIHNYAPFFSSNPMAAISNGYFSFLTGHEGTPSRGFLKAQGKVSQSQIPMTPSSNQWLFSITVFLQENTDCSFSRDIQEAIPKQCVKGQCCINPPWQANSFSTVLIHQDLYFHSYTMGRSFNPVHFPISQGIHSIRQ</sequence>
<keyword evidence="2" id="KW-1185">Reference proteome</keyword>
<gene>
    <name evidence="1" type="ORF">O181_006410</name>
</gene>
<organism evidence="1 2">
    <name type="scientific">Austropuccinia psidii MF-1</name>
    <dbReference type="NCBI Taxonomy" id="1389203"/>
    <lineage>
        <taxon>Eukaryota</taxon>
        <taxon>Fungi</taxon>
        <taxon>Dikarya</taxon>
        <taxon>Basidiomycota</taxon>
        <taxon>Pucciniomycotina</taxon>
        <taxon>Pucciniomycetes</taxon>
        <taxon>Pucciniales</taxon>
        <taxon>Sphaerophragmiaceae</taxon>
        <taxon>Austropuccinia</taxon>
    </lineage>
</organism>
<evidence type="ECO:0000313" key="2">
    <source>
        <dbReference type="Proteomes" id="UP000765509"/>
    </source>
</evidence>
<dbReference type="Proteomes" id="UP000765509">
    <property type="component" value="Unassembled WGS sequence"/>
</dbReference>
<accession>A0A9Q3BKZ3</accession>
<dbReference type="EMBL" id="AVOT02001373">
    <property type="protein sequence ID" value="MBW0466695.1"/>
    <property type="molecule type" value="Genomic_DNA"/>
</dbReference>
<proteinExistence type="predicted"/>
<name>A0A9Q3BKZ3_9BASI</name>
<protein>
    <submittedName>
        <fullName evidence="1">Uncharacterized protein</fullName>
    </submittedName>
</protein>
<evidence type="ECO:0000313" key="1">
    <source>
        <dbReference type="EMBL" id="MBW0466695.1"/>
    </source>
</evidence>
<dbReference type="AlphaFoldDB" id="A0A9Q3BKZ3"/>
<reference evidence="1" key="1">
    <citation type="submission" date="2021-03" db="EMBL/GenBank/DDBJ databases">
        <title>Draft genome sequence of rust myrtle Austropuccinia psidii MF-1, a brazilian biotype.</title>
        <authorList>
            <person name="Quecine M.C."/>
            <person name="Pachon D.M.R."/>
            <person name="Bonatelli M.L."/>
            <person name="Correr F.H."/>
            <person name="Franceschini L.M."/>
            <person name="Leite T.F."/>
            <person name="Margarido G.R.A."/>
            <person name="Almeida C.A."/>
            <person name="Ferrarezi J.A."/>
            <person name="Labate C.A."/>
        </authorList>
    </citation>
    <scope>NUCLEOTIDE SEQUENCE</scope>
    <source>
        <strain evidence="1">MF-1</strain>
    </source>
</reference>